<keyword evidence="2" id="KW-1185">Reference proteome</keyword>
<sequence>MPVRHFESWKDPLQTIYGMDFRDLGVIDKLMDHVEETFGSLDILASKPTQTTRRSAHYKHLVECDVAPVLADMAMVNEMLRGNVNLIGSISLVAYLLHGRYPAALTARWY</sequence>
<accession>A0ABD3EPD1</accession>
<evidence type="ECO:0000313" key="1">
    <source>
        <dbReference type="EMBL" id="KAL3656273.1"/>
    </source>
</evidence>
<dbReference type="Proteomes" id="UP001632037">
    <property type="component" value="Unassembled WGS sequence"/>
</dbReference>
<gene>
    <name evidence="1" type="ORF">V7S43_018922</name>
</gene>
<protein>
    <submittedName>
        <fullName evidence="1">Uncharacterized protein</fullName>
    </submittedName>
</protein>
<name>A0ABD3EPD1_9STRA</name>
<proteinExistence type="predicted"/>
<dbReference type="EMBL" id="JBIMZQ010000088">
    <property type="protein sequence ID" value="KAL3656273.1"/>
    <property type="molecule type" value="Genomic_DNA"/>
</dbReference>
<comment type="caution">
    <text evidence="1">The sequence shown here is derived from an EMBL/GenBank/DDBJ whole genome shotgun (WGS) entry which is preliminary data.</text>
</comment>
<organism evidence="1 2">
    <name type="scientific">Phytophthora oleae</name>
    <dbReference type="NCBI Taxonomy" id="2107226"/>
    <lineage>
        <taxon>Eukaryota</taxon>
        <taxon>Sar</taxon>
        <taxon>Stramenopiles</taxon>
        <taxon>Oomycota</taxon>
        <taxon>Peronosporomycetes</taxon>
        <taxon>Peronosporales</taxon>
        <taxon>Peronosporaceae</taxon>
        <taxon>Phytophthora</taxon>
    </lineage>
</organism>
<dbReference type="AlphaFoldDB" id="A0ABD3EPD1"/>
<evidence type="ECO:0000313" key="2">
    <source>
        <dbReference type="Proteomes" id="UP001632037"/>
    </source>
</evidence>
<reference evidence="1 2" key="1">
    <citation type="submission" date="2024-09" db="EMBL/GenBank/DDBJ databases">
        <title>Genome sequencing and assembly of Phytophthora oleae, isolate VK10A, causative agent of rot of olive drupes.</title>
        <authorList>
            <person name="Conti Taguali S."/>
            <person name="Riolo M."/>
            <person name="La Spada F."/>
            <person name="Cacciola S.O."/>
            <person name="Dionisio G."/>
        </authorList>
    </citation>
    <scope>NUCLEOTIDE SEQUENCE [LARGE SCALE GENOMIC DNA]</scope>
    <source>
        <strain evidence="1 2">VK10A</strain>
    </source>
</reference>